<reference evidence="3 4" key="1">
    <citation type="journal article" date="2008" name="J. Bacteriol.">
        <title>Genome of the actinomycete plant pathogen Clavibacter michiganensis subsp. sepedonicus suggests recent niche adaptation.</title>
        <authorList>
            <person name="Bentley S.D."/>
            <person name="Corton C."/>
            <person name="Brown S.E."/>
            <person name="Barron A."/>
            <person name="Clark L."/>
            <person name="Doggett J."/>
            <person name="Harris B."/>
            <person name="Ormond D."/>
            <person name="Quail M.A."/>
            <person name="May G."/>
            <person name="Francis D."/>
            <person name="Knudson D."/>
            <person name="Parkhill J."/>
            <person name="Ishimaru C.A."/>
        </authorList>
    </citation>
    <scope>NUCLEOTIDE SEQUENCE [LARGE SCALE GENOMIC DNA]</scope>
    <source>
        <strain evidence="4">ATCC 33113 / DSM 20744 / JCM 9667 / LMG 2889 / ICMP 2535 / C-1</strain>
    </source>
</reference>
<evidence type="ECO:0000256" key="2">
    <source>
        <dbReference type="SAM" id="Phobius"/>
    </source>
</evidence>
<protein>
    <submittedName>
        <fullName evidence="3">Uncharacterized protein</fullName>
    </submittedName>
</protein>
<dbReference type="AlphaFoldDB" id="B0RDC1"/>
<feature type="transmembrane region" description="Helical" evidence="2">
    <location>
        <begin position="146"/>
        <end position="167"/>
    </location>
</feature>
<name>B0RDC1_CLASE</name>
<sequence length="172" mass="18213">MPARGPTEQNGSTRTIDERRSPRMAKKKSPSGEVSVLGAVTTVAREVRKHKTVAESAPEGQGAHIPPAPKRSPEELKRDIQTGRDELARTVRELETALDVAARASELKADASARARAIRDDVTSHVRTTAHDVSRRTRAFTRKDPAVAASIGAGAVAVVLAVGAAVVSGGRR</sequence>
<dbReference type="EMBL" id="AM849034">
    <property type="protein sequence ID" value="CAQ01877.1"/>
    <property type="molecule type" value="Genomic_DNA"/>
</dbReference>
<proteinExistence type="predicted"/>
<keyword evidence="2" id="KW-0472">Membrane</keyword>
<dbReference type="Pfam" id="PF12277">
    <property type="entry name" value="DUF3618"/>
    <property type="match status" value="1"/>
</dbReference>
<keyword evidence="4" id="KW-1185">Reference proteome</keyword>
<keyword evidence="2" id="KW-1133">Transmembrane helix</keyword>
<gene>
    <name evidence="3" type="ordered locus">CMS1774</name>
</gene>
<dbReference type="HOGENOM" id="CLU_1624220_0_0_11"/>
<feature type="region of interest" description="Disordered" evidence="1">
    <location>
        <begin position="1"/>
        <end position="79"/>
    </location>
</feature>
<evidence type="ECO:0000313" key="4">
    <source>
        <dbReference type="Proteomes" id="UP000001318"/>
    </source>
</evidence>
<dbReference type="KEGG" id="cms:CMS1774"/>
<accession>B0RDC1</accession>
<dbReference type="STRING" id="31964.CMS1774"/>
<organism evidence="3 4">
    <name type="scientific">Clavibacter sepedonicus</name>
    <name type="common">Clavibacter michiganensis subsp. sepedonicus</name>
    <dbReference type="NCBI Taxonomy" id="31964"/>
    <lineage>
        <taxon>Bacteria</taxon>
        <taxon>Bacillati</taxon>
        <taxon>Actinomycetota</taxon>
        <taxon>Actinomycetes</taxon>
        <taxon>Micrococcales</taxon>
        <taxon>Microbacteriaceae</taxon>
        <taxon>Clavibacter</taxon>
    </lineage>
</organism>
<evidence type="ECO:0000256" key="1">
    <source>
        <dbReference type="SAM" id="MobiDB-lite"/>
    </source>
</evidence>
<dbReference type="Proteomes" id="UP000001318">
    <property type="component" value="Chromosome"/>
</dbReference>
<dbReference type="InterPro" id="IPR022062">
    <property type="entry name" value="DUF3618"/>
</dbReference>
<keyword evidence="2" id="KW-0812">Transmembrane</keyword>
<evidence type="ECO:0000313" key="3">
    <source>
        <dbReference type="EMBL" id="CAQ01877.1"/>
    </source>
</evidence>